<reference evidence="2" key="2">
    <citation type="submission" date="2024-10" db="UniProtKB">
        <authorList>
            <consortium name="EnsemblProtists"/>
        </authorList>
    </citation>
    <scope>IDENTIFICATION</scope>
</reference>
<feature type="compositionally biased region" description="Basic residues" evidence="1">
    <location>
        <begin position="936"/>
        <end position="945"/>
    </location>
</feature>
<feature type="region of interest" description="Disordered" evidence="1">
    <location>
        <begin position="176"/>
        <end position="273"/>
    </location>
</feature>
<protein>
    <recommendedName>
        <fullName evidence="4">UVR domain-containing protein</fullName>
    </recommendedName>
</protein>
<reference evidence="3" key="1">
    <citation type="journal article" date="2013" name="Nature">
        <title>Pan genome of the phytoplankton Emiliania underpins its global distribution.</title>
        <authorList>
            <person name="Read B.A."/>
            <person name="Kegel J."/>
            <person name="Klute M.J."/>
            <person name="Kuo A."/>
            <person name="Lefebvre S.C."/>
            <person name="Maumus F."/>
            <person name="Mayer C."/>
            <person name="Miller J."/>
            <person name="Monier A."/>
            <person name="Salamov A."/>
            <person name="Young J."/>
            <person name="Aguilar M."/>
            <person name="Claverie J.M."/>
            <person name="Frickenhaus S."/>
            <person name="Gonzalez K."/>
            <person name="Herman E.K."/>
            <person name="Lin Y.C."/>
            <person name="Napier J."/>
            <person name="Ogata H."/>
            <person name="Sarno A.F."/>
            <person name="Shmutz J."/>
            <person name="Schroeder D."/>
            <person name="de Vargas C."/>
            <person name="Verret F."/>
            <person name="von Dassow P."/>
            <person name="Valentin K."/>
            <person name="Van de Peer Y."/>
            <person name="Wheeler G."/>
            <person name="Dacks J.B."/>
            <person name="Delwiche C.F."/>
            <person name="Dyhrman S.T."/>
            <person name="Glockner G."/>
            <person name="John U."/>
            <person name="Richards T."/>
            <person name="Worden A.Z."/>
            <person name="Zhang X."/>
            <person name="Grigoriev I.V."/>
            <person name="Allen A.E."/>
            <person name="Bidle K."/>
            <person name="Borodovsky M."/>
            <person name="Bowler C."/>
            <person name="Brownlee C."/>
            <person name="Cock J.M."/>
            <person name="Elias M."/>
            <person name="Gladyshev V.N."/>
            <person name="Groth M."/>
            <person name="Guda C."/>
            <person name="Hadaegh A."/>
            <person name="Iglesias-Rodriguez M.D."/>
            <person name="Jenkins J."/>
            <person name="Jones B.M."/>
            <person name="Lawson T."/>
            <person name="Leese F."/>
            <person name="Lindquist E."/>
            <person name="Lobanov A."/>
            <person name="Lomsadze A."/>
            <person name="Malik S.B."/>
            <person name="Marsh M.E."/>
            <person name="Mackinder L."/>
            <person name="Mock T."/>
            <person name="Mueller-Roeber B."/>
            <person name="Pagarete A."/>
            <person name="Parker M."/>
            <person name="Probert I."/>
            <person name="Quesneville H."/>
            <person name="Raines C."/>
            <person name="Rensing S.A."/>
            <person name="Riano-Pachon D.M."/>
            <person name="Richier S."/>
            <person name="Rokitta S."/>
            <person name="Shiraiwa Y."/>
            <person name="Soanes D.M."/>
            <person name="van der Giezen M."/>
            <person name="Wahlund T.M."/>
            <person name="Williams B."/>
            <person name="Wilson W."/>
            <person name="Wolfe G."/>
            <person name="Wurch L.L."/>
        </authorList>
    </citation>
    <scope>NUCLEOTIDE SEQUENCE</scope>
</reference>
<evidence type="ECO:0000313" key="2">
    <source>
        <dbReference type="EnsemblProtists" id="EOD34898"/>
    </source>
</evidence>
<name>A0A0D3KGL3_EMIH1</name>
<dbReference type="RefSeq" id="XP_005787327.1">
    <property type="nucleotide sequence ID" value="XM_005787270.1"/>
</dbReference>
<feature type="region of interest" description="Disordered" evidence="1">
    <location>
        <begin position="800"/>
        <end position="822"/>
    </location>
</feature>
<feature type="compositionally biased region" description="Basic residues" evidence="1">
    <location>
        <begin position="1019"/>
        <end position="1046"/>
    </location>
</feature>
<proteinExistence type="predicted"/>
<dbReference type="EnsemblProtists" id="EOD34898">
    <property type="protein sequence ID" value="EOD34898"/>
    <property type="gene ID" value="EMIHUDRAFT_455496"/>
</dbReference>
<sequence>MEPVDVTEAARIQAKADAKSSRVADLVAKKVAAVDCEDFEEAARLKEELNAARAEALAAWQAEQAEVLDQVEKSKTALDVAEESLSVAKQALSVEEVALKEVNALLKQNMAAIKAAVKEEDFTKAAELKDVAGVDLGGRLAAAKEAVAAKKETLAAAKEARAKALTELTDTMLKLDDGKMPKAAKPASRRRPSVAWLKPGGKDAAAGDAEPSEGAAAGDADAPPSKASGLRRPSMAWLKPGGKDVAAGDAEPAEGASAGDADAPPSKASGLRRPSVEAVDFSCCKPGAKAVAPGDAAAVEEGAKDEGGTVEAVSFWRCSGSLRSSSRSEGAPEGKVRKVRDPATAILSAVTVRKLGVAELDPIFLAAGRIANHAVVLNNTMVSLVEGLKESVATCFGAYQCRPVLTQAGPAFAVTTLSDSDGTASIVAQCTSHRGLVVCDEALYGDETKLNADAKAALEVASEALTALTAAVAEANAGGCGISYHMLNGSLGLRLPPAVEEAPAKEQKQKKPKKKGLMSKSMSLGLGAMSKGAGLAAAKAKKLAAKSDAEAASAAAAAFSAASAVAAGLSKREQFEKAKADSALQKAAFRACTVYCQALFRLRLALVSARFEGVLQGGLRAAVDEVRARVTEVFSAAGRPINWLKVISLDLLKLLEGKLVFKLNLSFDHLQMDAALKKCLNFLTQKMVGMIETIAVKCYLLFKESISMVKKLTCLVEDARLWGGRGPLNRLANLVQPLSRGEAVPYHTLDDVLGTQANAAKPSHWIVLLGCVLLAAEVLTFLLIYVSCCVAPPGKQTDDASGRNLSLSDLPPHGPAWAPRPLCSSTRSGSVYSGSGGGGGGGSLGGALWSGRPYERVQTAATRGPTTRGCSQPEATRGPTTRGCSTCWPRAREGPSRTTTTTRPSGRRAESPAGTPAQQRRAEASARSAPPAAAARSRRQRRRCRVPPLRPPSSARLRSQSRRSRARSGSSSSRCRSSSRGWLARGAARARRAVAARRSTDARQRGARRASRAALGRGQRWRRSRRRCRRRSSGVSRARARRGRRGGLRRSRSRCLCEGRGAWRVASTAGLCEGVCSLVVAGRRISHFPLALCYTVSNSIL</sequence>
<accession>A0A0D3KGL3</accession>
<dbReference type="Proteomes" id="UP000013827">
    <property type="component" value="Unassembled WGS sequence"/>
</dbReference>
<feature type="compositionally biased region" description="Polar residues" evidence="1">
    <location>
        <begin position="859"/>
        <end position="884"/>
    </location>
</feature>
<feature type="compositionally biased region" description="Low complexity" evidence="1">
    <location>
        <begin position="967"/>
        <end position="987"/>
    </location>
</feature>
<keyword evidence="3" id="KW-1185">Reference proteome</keyword>
<feature type="compositionally biased region" description="Low complexity" evidence="1">
    <location>
        <begin position="925"/>
        <end position="935"/>
    </location>
</feature>
<dbReference type="GeneID" id="17280169"/>
<feature type="region of interest" description="Disordered" evidence="1">
    <location>
        <begin position="856"/>
        <end position="1046"/>
    </location>
</feature>
<evidence type="ECO:0000313" key="3">
    <source>
        <dbReference type="Proteomes" id="UP000013827"/>
    </source>
</evidence>
<organism evidence="2 3">
    <name type="scientific">Emiliania huxleyi (strain CCMP1516)</name>
    <dbReference type="NCBI Taxonomy" id="280463"/>
    <lineage>
        <taxon>Eukaryota</taxon>
        <taxon>Haptista</taxon>
        <taxon>Haptophyta</taxon>
        <taxon>Prymnesiophyceae</taxon>
        <taxon>Isochrysidales</taxon>
        <taxon>Noelaerhabdaceae</taxon>
        <taxon>Emiliania</taxon>
    </lineage>
</organism>
<feature type="compositionally biased region" description="Low complexity" evidence="1">
    <location>
        <begin position="202"/>
        <end position="228"/>
    </location>
</feature>
<dbReference type="KEGG" id="ehx:EMIHUDRAFT_455496"/>
<dbReference type="PaxDb" id="2903-EOD34898"/>
<dbReference type="HOGENOM" id="CLU_283225_0_0_1"/>
<evidence type="ECO:0008006" key="4">
    <source>
        <dbReference type="Google" id="ProtNLM"/>
    </source>
</evidence>
<dbReference type="AlphaFoldDB" id="A0A0D3KGL3"/>
<evidence type="ECO:0000256" key="1">
    <source>
        <dbReference type="SAM" id="MobiDB-lite"/>
    </source>
</evidence>